<keyword evidence="5" id="KW-1185">Reference proteome</keyword>
<evidence type="ECO:0000313" key="5">
    <source>
        <dbReference type="Proteomes" id="UP000008524"/>
    </source>
</evidence>
<dbReference type="InterPro" id="IPR015940">
    <property type="entry name" value="UBA"/>
</dbReference>
<dbReference type="GO" id="GO:0005829">
    <property type="term" value="C:cytosol"/>
    <property type="evidence" value="ECO:0000318"/>
    <property type="project" value="GO_Central"/>
</dbReference>
<dbReference type="STRING" id="185431.Q387C2"/>
<proteinExistence type="predicted"/>
<dbReference type="KEGG" id="tbr:Tb11.47.0019"/>
<reference evidence="4 5" key="1">
    <citation type="journal article" date="2005" name="Science">
        <title>Comparative genomics of trypanosomatid parasitic protozoa.</title>
        <authorList>
            <person name="El-Sayed N.M."/>
            <person name="Myler P.J."/>
            <person name="Blandin G."/>
            <person name="Berriman M."/>
            <person name="Crabtree J."/>
            <person name="Aggarwal G."/>
            <person name="Caler E."/>
            <person name="Renauld H."/>
            <person name="Worthey E.A."/>
            <person name="Hertz-Fowler C."/>
            <person name="Ghedin E."/>
            <person name="Peacock C."/>
            <person name="Bartholomeu D.C."/>
            <person name="Haas B.J."/>
            <person name="Tran A.N."/>
            <person name="Wortman J.R."/>
            <person name="Alsmark U.C."/>
            <person name="Angiuoli S."/>
            <person name="Anupama A."/>
            <person name="Badger J."/>
            <person name="Bringaud F."/>
            <person name="Cadag E."/>
            <person name="Carlton J.M."/>
            <person name="Cerqueira G.C."/>
            <person name="Creasy T."/>
            <person name="Delcher A.L."/>
            <person name="Djikeng A."/>
            <person name="Embley T.M."/>
            <person name="Hauser C."/>
            <person name="Ivens A.C."/>
            <person name="Kummerfeld S.K."/>
            <person name="Pereira-Leal J.B."/>
            <person name="Nilsson D."/>
            <person name="Peterson J."/>
            <person name="Salzberg S.L."/>
            <person name="Shallom J."/>
            <person name="Silva J.C."/>
            <person name="Sundaram J."/>
            <person name="Westenberger S."/>
            <person name="White O."/>
            <person name="Melville S.E."/>
            <person name="Donelson J.E."/>
            <person name="Andersson B."/>
            <person name="Stuart K.D."/>
            <person name="Hall N."/>
        </authorList>
    </citation>
    <scope>NUCLEOTIDE SEQUENCE [LARGE SCALE GENOMIC DNA]</scope>
    <source>
        <strain evidence="4 5">927/4 GUTat10.1</strain>
    </source>
</reference>
<dbReference type="AlphaFoldDB" id="Q387C2"/>
<accession>Q387C2</accession>
<keyword evidence="2" id="KW-1133">Transmembrane helix</keyword>
<dbReference type="SMART" id="SM00165">
    <property type="entry name" value="UBA"/>
    <property type="match status" value="1"/>
</dbReference>
<dbReference type="PANTHER" id="PTHR10677">
    <property type="entry name" value="UBIQUILIN"/>
    <property type="match status" value="1"/>
</dbReference>
<dbReference type="GO" id="GO:0005654">
    <property type="term" value="C:nucleoplasm"/>
    <property type="evidence" value="ECO:0006056"/>
    <property type="project" value="Others"/>
</dbReference>
<dbReference type="GO" id="GO:0006511">
    <property type="term" value="P:ubiquitin-dependent protein catabolic process"/>
    <property type="evidence" value="ECO:0000318"/>
    <property type="project" value="GO_Central"/>
</dbReference>
<name>Q387C2_TRYB2</name>
<evidence type="ECO:0000256" key="2">
    <source>
        <dbReference type="SAM" id="Phobius"/>
    </source>
</evidence>
<dbReference type="InParanoid" id="Q387C2"/>
<dbReference type="Pfam" id="PF23195">
    <property type="entry name" value="UBQLN1"/>
    <property type="match status" value="1"/>
</dbReference>
<dbReference type="PANTHER" id="PTHR10677:SF3">
    <property type="entry name" value="FI07626P-RELATED"/>
    <property type="match status" value="1"/>
</dbReference>
<evidence type="ECO:0000313" key="4">
    <source>
        <dbReference type="EMBL" id="EAN79109.1"/>
    </source>
</evidence>
<dbReference type="PROSITE" id="PS50030">
    <property type="entry name" value="UBA"/>
    <property type="match status" value="1"/>
</dbReference>
<feature type="compositionally biased region" description="Polar residues" evidence="1">
    <location>
        <begin position="372"/>
        <end position="381"/>
    </location>
</feature>
<dbReference type="RefSeq" id="XP_828221.1">
    <property type="nucleotide sequence ID" value="XM_823128.1"/>
</dbReference>
<feature type="domain" description="UBA" evidence="3">
    <location>
        <begin position="438"/>
        <end position="484"/>
    </location>
</feature>
<dbReference type="Gene3D" id="1.10.8.10">
    <property type="entry name" value="DNA helicase RuvA subunit, C-terminal domain"/>
    <property type="match status" value="1"/>
</dbReference>
<keyword evidence="2" id="KW-0472">Membrane</keyword>
<gene>
    <name evidence="4" type="ORF">Tb11.47.0019</name>
</gene>
<protein>
    <recommendedName>
        <fullName evidence="3">UBA domain-containing protein</fullName>
    </recommendedName>
</protein>
<keyword evidence="2" id="KW-0812">Transmembrane</keyword>
<feature type="region of interest" description="Disordered" evidence="1">
    <location>
        <begin position="350"/>
        <end position="381"/>
    </location>
</feature>
<feature type="transmembrane region" description="Helical" evidence="2">
    <location>
        <begin position="89"/>
        <end position="106"/>
    </location>
</feature>
<dbReference type="eggNOG" id="KOG0010">
    <property type="taxonomic scope" value="Eukaryota"/>
</dbReference>
<sequence>MCVCLCCQSFIGKWVVVYPREGLLLLLLLLSYWGRSQRIEFFLKEKMVANLGNILFLSISLKRKKRYYNNISARVYIYMYITSNVPSRFVLLNLYIYLSVLFFMPYPTSYHIALCQATKRKERGSLRMNVFDSNSMLCQVVSNITDPVELFIEPEMTVGEVRALVAEMTVDSNDWNVRLTFQGHTLEDDEETWSSVTQQYPVAQGVAPKLFSHASKKREEKARRPVSLPLMEEQKDRQQAKLMEPIIDTLVNDPNFSEMMISGQPSLRRLIDANPEVGRLFRNPETLKSLIMSQIDPDQRRAMNRNVQLQLAQISAIPGGEQLLERYTSGLMDDMDLNLDLVRNTKIKVPEDEKDDNSESVRGVNSEALPNPWSQSTNTADSGNTNTFSNAAMNLFGIPGNVGHPSLGNLFGSGLGGPFPFMSPGISIPQTGVTASQRGDDATRWSQQLAMLKDMGFMDEELCLDALRMTNGDVDMAVNFIVNKDSS</sequence>
<dbReference type="GO" id="GO:0005737">
    <property type="term" value="C:cytoplasm"/>
    <property type="evidence" value="ECO:0006056"/>
    <property type="project" value="Others"/>
</dbReference>
<dbReference type="EMBL" id="CH464491">
    <property type="protein sequence ID" value="EAN79109.1"/>
    <property type="molecule type" value="Genomic_DNA"/>
</dbReference>
<dbReference type="OrthoDB" id="267397at2759"/>
<dbReference type="InterPro" id="IPR015496">
    <property type="entry name" value="Ubiquilin"/>
</dbReference>
<dbReference type="InterPro" id="IPR009060">
    <property type="entry name" value="UBA-like_sf"/>
</dbReference>
<evidence type="ECO:0000259" key="3">
    <source>
        <dbReference type="PROSITE" id="PS50030"/>
    </source>
</evidence>
<dbReference type="GO" id="GO:0031593">
    <property type="term" value="F:polyubiquitin modification-dependent protein binding"/>
    <property type="evidence" value="ECO:0000318"/>
    <property type="project" value="GO_Central"/>
</dbReference>
<dbReference type="SUPFAM" id="SSF46934">
    <property type="entry name" value="UBA-like"/>
    <property type="match status" value="1"/>
</dbReference>
<organism evidence="4 5">
    <name type="scientific">Trypanosoma brucei brucei (strain 927/4 GUTat10.1)</name>
    <dbReference type="NCBI Taxonomy" id="185431"/>
    <lineage>
        <taxon>Eukaryota</taxon>
        <taxon>Discoba</taxon>
        <taxon>Euglenozoa</taxon>
        <taxon>Kinetoplastea</taxon>
        <taxon>Metakinetoplastina</taxon>
        <taxon>Trypanosomatida</taxon>
        <taxon>Trypanosomatidae</taxon>
        <taxon>Trypanosoma</taxon>
    </lineage>
</organism>
<evidence type="ECO:0000256" key="1">
    <source>
        <dbReference type="SAM" id="MobiDB-lite"/>
    </source>
</evidence>
<reference evidence="4 5" key="2">
    <citation type="journal article" date="2005" name="Science">
        <title>The genome of the African trypanosome Trypanosoma brucei.</title>
        <authorList>
            <person name="Berriman M."/>
            <person name="Ghedin E."/>
            <person name="Hertz-Fowler C."/>
            <person name="Blandin G."/>
            <person name="Renauld H."/>
            <person name="Bartholomeu D.C."/>
            <person name="Lennard N.J."/>
            <person name="Caler E."/>
            <person name="Hamlin N.E."/>
            <person name="Haas B."/>
            <person name="Bohme U."/>
            <person name="Hannick L."/>
            <person name="Aslett M.A."/>
            <person name="Shallom J."/>
            <person name="Marcello L."/>
            <person name="Hou L."/>
            <person name="Wickstead B."/>
            <person name="Alsmark U.C."/>
            <person name="Arrowsmith C."/>
            <person name="Atkin R.J."/>
            <person name="Barron A.J."/>
            <person name="Bringaud F."/>
            <person name="Brooks K."/>
            <person name="Carrington M."/>
            <person name="Cherevach I."/>
            <person name="Chillingworth T.J."/>
            <person name="Churcher C."/>
            <person name="Clark L.N."/>
            <person name="Corton C.H."/>
            <person name="Cronin A."/>
            <person name="Davies R.M."/>
            <person name="Doggett J."/>
            <person name="Djikeng A."/>
            <person name="Feldblyum T."/>
            <person name="Field M.C."/>
            <person name="Fraser A."/>
            <person name="Goodhead I."/>
            <person name="Hance Z."/>
            <person name="Harper D."/>
            <person name="Harris B.R."/>
            <person name="Hauser H."/>
            <person name="Hostetler J."/>
            <person name="Ivens A."/>
            <person name="Jagels K."/>
            <person name="Johnson D."/>
            <person name="Johnson J."/>
            <person name="Jones K."/>
            <person name="Kerhornou A.X."/>
            <person name="Koo H."/>
            <person name="Larke N."/>
            <person name="Landfear S."/>
            <person name="Larkin C."/>
            <person name="Leech V."/>
            <person name="Line A."/>
            <person name="Lord A."/>
            <person name="Macleod A."/>
            <person name="Mooney P.J."/>
            <person name="Moule S."/>
            <person name="Martin D.M."/>
            <person name="Morgan G.W."/>
            <person name="Mungall K."/>
            <person name="Norbertczak H."/>
            <person name="Ormond D."/>
            <person name="Pai G."/>
            <person name="Peacock C.S."/>
            <person name="Peterson J."/>
            <person name="Quail M.A."/>
            <person name="Rabbinowitsch E."/>
            <person name="Rajandream M.A."/>
            <person name="Reitter C."/>
            <person name="Salzberg S.L."/>
            <person name="Sanders M."/>
            <person name="Schobel S."/>
            <person name="Sharp S."/>
            <person name="Simmonds M."/>
            <person name="Simpson A.J."/>
            <person name="Tallon L."/>
            <person name="Turner C.M."/>
            <person name="Tait A."/>
            <person name="Tivey A.R."/>
            <person name="Van Aken S."/>
            <person name="Walker D."/>
            <person name="Wanless D."/>
            <person name="Wang S."/>
            <person name="White B."/>
            <person name="White O."/>
            <person name="Whitehead S."/>
            <person name="Woodward J."/>
            <person name="Wortman J."/>
            <person name="Adams M.D."/>
            <person name="Embley T.M."/>
            <person name="Gull K."/>
            <person name="Ullu E."/>
            <person name="Barry J.D."/>
            <person name="Fairlamb A.H."/>
            <person name="Opperdoes F."/>
            <person name="Barrell B.G."/>
            <person name="Donelson J.E."/>
            <person name="Hall N."/>
            <person name="Fraser C.M."/>
            <person name="Melville S.E."/>
            <person name="El-Sayed N.M."/>
        </authorList>
    </citation>
    <scope>NUCLEOTIDE SEQUENCE [LARGE SCALE GENOMIC DNA]</scope>
    <source>
        <strain evidence="4 5">927/4 GUTat10.1</strain>
    </source>
</reference>
<dbReference type="Proteomes" id="UP000008524">
    <property type="component" value="Chromosome 11"/>
</dbReference>
<feature type="transmembrane region" description="Helical" evidence="2">
    <location>
        <begin position="17"/>
        <end position="34"/>
    </location>
</feature>
<dbReference type="Pfam" id="PF00627">
    <property type="entry name" value="UBA"/>
    <property type="match status" value="1"/>
</dbReference>
<dbReference type="GeneID" id="3664332"/>
<dbReference type="PaxDb" id="5691-EAN79109"/>